<keyword evidence="4" id="KW-1133">Transmembrane helix</keyword>
<dbReference type="AlphaFoldDB" id="A0A373FQQ1"/>
<keyword evidence="6" id="KW-1185">Reference proteome</keyword>
<keyword evidence="4" id="KW-0472">Membrane</keyword>
<protein>
    <submittedName>
        <fullName evidence="5">Pilin</fullName>
    </submittedName>
</protein>
<feature type="transmembrane region" description="Helical" evidence="4">
    <location>
        <begin position="12"/>
        <end position="32"/>
    </location>
</feature>
<dbReference type="SUPFAM" id="SSF54523">
    <property type="entry name" value="Pili subunits"/>
    <property type="match status" value="1"/>
</dbReference>
<dbReference type="EMBL" id="QURR01000003">
    <property type="protein sequence ID" value="RGE46483.1"/>
    <property type="molecule type" value="Genomic_DNA"/>
</dbReference>
<dbReference type="InterPro" id="IPR001082">
    <property type="entry name" value="Pilin"/>
</dbReference>
<proteinExistence type="inferred from homology"/>
<dbReference type="NCBIfam" id="TIGR02532">
    <property type="entry name" value="IV_pilin_GFxxxE"/>
    <property type="match status" value="1"/>
</dbReference>
<accession>A0A373FQQ1</accession>
<evidence type="ECO:0000313" key="6">
    <source>
        <dbReference type="Proteomes" id="UP000261948"/>
    </source>
</evidence>
<dbReference type="Gene3D" id="3.30.700.10">
    <property type="entry name" value="Glycoprotein, Type 4 Pilin"/>
    <property type="match status" value="1"/>
</dbReference>
<dbReference type="OrthoDB" id="8607132at2"/>
<organism evidence="5 6">
    <name type="scientific">Comamonas testosteroni</name>
    <name type="common">Pseudomonas testosteroni</name>
    <dbReference type="NCBI Taxonomy" id="285"/>
    <lineage>
        <taxon>Bacteria</taxon>
        <taxon>Pseudomonadati</taxon>
        <taxon>Pseudomonadota</taxon>
        <taxon>Betaproteobacteria</taxon>
        <taxon>Burkholderiales</taxon>
        <taxon>Comamonadaceae</taxon>
        <taxon>Comamonas</taxon>
    </lineage>
</organism>
<dbReference type="Pfam" id="PF07963">
    <property type="entry name" value="N_methyl"/>
    <property type="match status" value="1"/>
</dbReference>
<evidence type="ECO:0000256" key="3">
    <source>
        <dbReference type="RuleBase" id="RU000389"/>
    </source>
</evidence>
<dbReference type="PANTHER" id="PTHR30093:SF34">
    <property type="entry name" value="PREPILIN PEPTIDASE-DEPENDENT PROTEIN D"/>
    <property type="match status" value="1"/>
</dbReference>
<reference evidence="5 6" key="1">
    <citation type="submission" date="2018-08" db="EMBL/GenBank/DDBJ databases">
        <title>Comamonas testosteroni strain SWCO2.</title>
        <authorList>
            <person name="Jiang N."/>
            <person name="Zhang X.Z."/>
        </authorList>
    </citation>
    <scope>NUCLEOTIDE SEQUENCE [LARGE SCALE GENOMIC DNA]</scope>
    <source>
        <strain evidence="5 6">SWCO2</strain>
    </source>
</reference>
<comment type="caution">
    <text evidence="5">The sequence shown here is derived from an EMBL/GenBank/DDBJ whole genome shotgun (WGS) entry which is preliminary data.</text>
</comment>
<gene>
    <name evidence="5" type="ORF">DZC30_04545</name>
</gene>
<dbReference type="PANTHER" id="PTHR30093">
    <property type="entry name" value="GENERAL SECRETION PATHWAY PROTEIN G"/>
    <property type="match status" value="1"/>
</dbReference>
<evidence type="ECO:0000256" key="4">
    <source>
        <dbReference type="SAM" id="Phobius"/>
    </source>
</evidence>
<dbReference type="Proteomes" id="UP000261948">
    <property type="component" value="Unassembled WGS sequence"/>
</dbReference>
<keyword evidence="2" id="KW-0488">Methylation</keyword>
<evidence type="ECO:0000256" key="2">
    <source>
        <dbReference type="ARBA" id="ARBA00022481"/>
    </source>
</evidence>
<keyword evidence="3" id="KW-0281">Fimbrium</keyword>
<dbReference type="PROSITE" id="PS00409">
    <property type="entry name" value="PROKAR_NTER_METHYL"/>
    <property type="match status" value="1"/>
</dbReference>
<keyword evidence="4" id="KW-0812">Transmembrane</keyword>
<evidence type="ECO:0000313" key="5">
    <source>
        <dbReference type="EMBL" id="RGE46483.1"/>
    </source>
</evidence>
<dbReference type="GO" id="GO:0009289">
    <property type="term" value="C:pilus"/>
    <property type="evidence" value="ECO:0007669"/>
    <property type="project" value="InterPro"/>
</dbReference>
<dbReference type="GO" id="GO:0007155">
    <property type="term" value="P:cell adhesion"/>
    <property type="evidence" value="ECO:0007669"/>
    <property type="project" value="InterPro"/>
</dbReference>
<sequence>MKRSIQKGFTLIELMIVVAIIGILAAVALPAYQDYIKKARMSEVVLAVSSCRTTITEKFQTGTAAPGAGGWGCETKTADAGKVSKFVNSIGTSADGVAVAKIQAIDSNADGQFVILEPRDSTGAAYTAGATLGASPILNVQVNQWACGYSNAKVAKFLPGSCNVKFSADPSVKDADGAAITAGSGS</sequence>
<dbReference type="InterPro" id="IPR045584">
    <property type="entry name" value="Pilin-like"/>
</dbReference>
<dbReference type="Pfam" id="PF00114">
    <property type="entry name" value="Pilin"/>
    <property type="match status" value="1"/>
</dbReference>
<comment type="similarity">
    <text evidence="1 3">Belongs to the N-Me-Phe pilin family.</text>
</comment>
<evidence type="ECO:0000256" key="1">
    <source>
        <dbReference type="ARBA" id="ARBA00005233"/>
    </source>
</evidence>
<name>A0A373FQQ1_COMTE</name>
<dbReference type="InterPro" id="IPR012902">
    <property type="entry name" value="N_methyl_site"/>
</dbReference>